<protein>
    <recommendedName>
        <fullName evidence="3">DUF2185 domain-containing protein</fullName>
    </recommendedName>
</protein>
<reference evidence="2" key="1">
    <citation type="journal article" date="2019" name="Int. J. Syst. Evol. Microbiol.">
        <title>The Global Catalogue of Microorganisms (GCM) 10K type strain sequencing project: providing services to taxonomists for standard genome sequencing and annotation.</title>
        <authorList>
            <consortium name="The Broad Institute Genomics Platform"/>
            <consortium name="The Broad Institute Genome Sequencing Center for Infectious Disease"/>
            <person name="Wu L."/>
            <person name="Ma J."/>
        </authorList>
    </citation>
    <scope>NUCLEOTIDE SEQUENCE [LARGE SCALE GENOMIC DNA]</scope>
    <source>
        <strain evidence="2">CECT 8551</strain>
    </source>
</reference>
<evidence type="ECO:0000313" key="2">
    <source>
        <dbReference type="Proteomes" id="UP001595766"/>
    </source>
</evidence>
<sequence>MKQFQENLDTAVFTTKYVLEKQSPITHVYHYDEDGAWQFSGLEEIDNNQDFRVVSLEEIIKLDGSILEISDLPLGYEAFREKPGSSWEIVKTS</sequence>
<name>A0ABV8ELP0_9BACT</name>
<evidence type="ECO:0008006" key="3">
    <source>
        <dbReference type="Google" id="ProtNLM"/>
    </source>
</evidence>
<gene>
    <name evidence="1" type="ORF">ACFOUP_08735</name>
</gene>
<dbReference type="EMBL" id="JBHSAV010000031">
    <property type="protein sequence ID" value="MFC3976459.1"/>
    <property type="molecule type" value="Genomic_DNA"/>
</dbReference>
<proteinExistence type="predicted"/>
<comment type="caution">
    <text evidence="1">The sequence shown here is derived from an EMBL/GenBank/DDBJ whole genome shotgun (WGS) entry which is preliminary data.</text>
</comment>
<organism evidence="1 2">
    <name type="scientific">Belliella kenyensis</name>
    <dbReference type="NCBI Taxonomy" id="1472724"/>
    <lineage>
        <taxon>Bacteria</taxon>
        <taxon>Pseudomonadati</taxon>
        <taxon>Bacteroidota</taxon>
        <taxon>Cytophagia</taxon>
        <taxon>Cytophagales</taxon>
        <taxon>Cyclobacteriaceae</taxon>
        <taxon>Belliella</taxon>
    </lineage>
</organism>
<dbReference type="Proteomes" id="UP001595766">
    <property type="component" value="Unassembled WGS sequence"/>
</dbReference>
<evidence type="ECO:0000313" key="1">
    <source>
        <dbReference type="EMBL" id="MFC3976459.1"/>
    </source>
</evidence>
<keyword evidence="2" id="KW-1185">Reference proteome</keyword>
<dbReference type="RefSeq" id="WP_241297687.1">
    <property type="nucleotide sequence ID" value="NZ_JAKZGR010000032.1"/>
</dbReference>
<accession>A0ABV8ELP0</accession>